<accession>A0A8J3CCJ5</accession>
<dbReference type="PANTHER" id="PTHR16305">
    <property type="entry name" value="TESTICULAR SOLUBLE ADENYLYL CYCLASE"/>
    <property type="match status" value="1"/>
</dbReference>
<dbReference type="InterPro" id="IPR027417">
    <property type="entry name" value="P-loop_NTPase"/>
</dbReference>
<dbReference type="SUPFAM" id="SSF46894">
    <property type="entry name" value="C-terminal effector domain of the bipartite response regulators"/>
    <property type="match status" value="1"/>
</dbReference>
<evidence type="ECO:0000313" key="4">
    <source>
        <dbReference type="EMBL" id="GGM48999.1"/>
    </source>
</evidence>
<reference evidence="4" key="2">
    <citation type="submission" date="2020-09" db="EMBL/GenBank/DDBJ databases">
        <authorList>
            <person name="Sun Q."/>
            <person name="Zhou Y."/>
        </authorList>
    </citation>
    <scope>NUCLEOTIDE SEQUENCE</scope>
    <source>
        <strain evidence="4">CGMCC 4.5737</strain>
    </source>
</reference>
<dbReference type="PROSITE" id="PS50043">
    <property type="entry name" value="HTH_LUXR_2"/>
    <property type="match status" value="1"/>
</dbReference>
<comment type="caution">
    <text evidence="4">The sequence shown here is derived from an EMBL/GenBank/DDBJ whole genome shotgun (WGS) entry which is preliminary data.</text>
</comment>
<evidence type="ECO:0000256" key="1">
    <source>
        <dbReference type="ARBA" id="ARBA00022741"/>
    </source>
</evidence>
<sequence>MTRLTPAPLLGRTTELQHLRQLLSTAAAGTGHAVLVEGEPGIGKTMLLEVLADDADHQGLQVFSGAAEEMERDLPFAAAASCLDLTPTSTDARRAALAHQMRKELSTAGLAGPGHLHLIEPILALVNTLCTNHAALMIVDNLHWVDQATMQVLHHLGKTLHRLPLLLVTASRPTTRSSLLGPLRRSVLDHGATVLSLPPLDGTATRELAAQLLETRPGPRLSGLLEACGGNPRHIRELIDQLRHDGLQLTDEVADVASEHLPELVRETVLRRLDLLPVDTLQVLRAAALLGSNATAEDLAALTGRTPTDVVRTMFGAIDAGVLTERDGRLTFTLDLVRQGLYQGLPAEIRAAMHLEAGLALGAAGAPLERVVEHLVAGTPSGSPRLLAWLYDHATALIARLPDTAITLLERAVRLATPTDARLGSLRVHLADALLQAGRADEAEHHAQQALARHPDPATQISARWVLAGACFARGRPDLAAGTAMHALEHLALAPGDTARFEAFGSMALFTMGEMTDAENLARQAMASAAPLGEVDALMTAHTTLAAIHHHRGDPATALDLVERAFHYVQGADVAGDKLIALHLVRAYCLLDLLQPNEAEQAIAQAHTIAEDRWPSRLPDCRFARAFLLFATGHWDAARDEIQVGLDLPTSWMTRALHGLAAVIAIHRQDSTTARTHLTAAEHAVPTSSAATFFEFLLPWAQRLYDQANHKPGQGIQRYIDWLRTQPPALRRQQVWLAPGAVGLALAAGRRDLAEELTLEVEARMADGGAAPGTLAAARHCRGLLEQAPDLLRSAAHAYERIPWVLFRAHYQEDLAAVLAAAGRHTEAKQALDTAMDSYARLGASWNTVRAAARLRTLGVHRGAREGRRRAATGWDSLTPAESQVADLVAQGLSNPAVAARLFVSRRTVQTHVSNILAKLGLKSRVELAAAFTQRRRRRT</sequence>
<dbReference type="PROSITE" id="PS00622">
    <property type="entry name" value="HTH_LUXR_1"/>
    <property type="match status" value="1"/>
</dbReference>
<dbReference type="Proteomes" id="UP000637578">
    <property type="component" value="Unassembled WGS sequence"/>
</dbReference>
<dbReference type="Pfam" id="PF00196">
    <property type="entry name" value="GerE"/>
    <property type="match status" value="1"/>
</dbReference>
<dbReference type="Gene3D" id="1.25.40.10">
    <property type="entry name" value="Tetratricopeptide repeat domain"/>
    <property type="match status" value="2"/>
</dbReference>
<gene>
    <name evidence="4" type="ORF">GCM10012275_19870</name>
</gene>
<organism evidence="4 5">
    <name type="scientific">Longimycelium tulufanense</name>
    <dbReference type="NCBI Taxonomy" id="907463"/>
    <lineage>
        <taxon>Bacteria</taxon>
        <taxon>Bacillati</taxon>
        <taxon>Actinomycetota</taxon>
        <taxon>Actinomycetes</taxon>
        <taxon>Pseudonocardiales</taxon>
        <taxon>Pseudonocardiaceae</taxon>
        <taxon>Longimycelium</taxon>
    </lineage>
</organism>
<evidence type="ECO:0000313" key="5">
    <source>
        <dbReference type="Proteomes" id="UP000637578"/>
    </source>
</evidence>
<evidence type="ECO:0000259" key="3">
    <source>
        <dbReference type="PROSITE" id="PS50043"/>
    </source>
</evidence>
<evidence type="ECO:0000256" key="2">
    <source>
        <dbReference type="ARBA" id="ARBA00022840"/>
    </source>
</evidence>
<protein>
    <submittedName>
        <fullName evidence="4">LuxR family transcriptional regulator</fullName>
    </submittedName>
</protein>
<keyword evidence="1" id="KW-0547">Nucleotide-binding</keyword>
<dbReference type="Pfam" id="PF13191">
    <property type="entry name" value="AAA_16"/>
    <property type="match status" value="1"/>
</dbReference>
<dbReference type="Gene3D" id="1.10.10.10">
    <property type="entry name" value="Winged helix-like DNA-binding domain superfamily/Winged helix DNA-binding domain"/>
    <property type="match status" value="1"/>
</dbReference>
<dbReference type="Gene3D" id="3.40.50.300">
    <property type="entry name" value="P-loop containing nucleotide triphosphate hydrolases"/>
    <property type="match status" value="1"/>
</dbReference>
<dbReference type="GO" id="GO:0005524">
    <property type="term" value="F:ATP binding"/>
    <property type="evidence" value="ECO:0007669"/>
    <property type="project" value="UniProtKB-KW"/>
</dbReference>
<dbReference type="RefSeq" id="WP_189056225.1">
    <property type="nucleotide sequence ID" value="NZ_BMMK01000007.1"/>
</dbReference>
<dbReference type="AlphaFoldDB" id="A0A8J3CCJ5"/>
<dbReference type="SMART" id="SM00421">
    <property type="entry name" value="HTH_LUXR"/>
    <property type="match status" value="1"/>
</dbReference>
<dbReference type="PANTHER" id="PTHR16305:SF35">
    <property type="entry name" value="TRANSCRIPTIONAL ACTIVATOR DOMAIN"/>
    <property type="match status" value="1"/>
</dbReference>
<keyword evidence="5" id="KW-1185">Reference proteome</keyword>
<name>A0A8J3CCJ5_9PSEU</name>
<dbReference type="GO" id="GO:0005737">
    <property type="term" value="C:cytoplasm"/>
    <property type="evidence" value="ECO:0007669"/>
    <property type="project" value="TreeGrafter"/>
</dbReference>
<dbReference type="GO" id="GO:0003677">
    <property type="term" value="F:DNA binding"/>
    <property type="evidence" value="ECO:0007669"/>
    <property type="project" value="InterPro"/>
</dbReference>
<dbReference type="GO" id="GO:0006355">
    <property type="term" value="P:regulation of DNA-templated transcription"/>
    <property type="evidence" value="ECO:0007669"/>
    <property type="project" value="InterPro"/>
</dbReference>
<dbReference type="GO" id="GO:0004016">
    <property type="term" value="F:adenylate cyclase activity"/>
    <property type="evidence" value="ECO:0007669"/>
    <property type="project" value="TreeGrafter"/>
</dbReference>
<feature type="domain" description="HTH luxR-type" evidence="3">
    <location>
        <begin position="871"/>
        <end position="936"/>
    </location>
</feature>
<dbReference type="PRINTS" id="PR00038">
    <property type="entry name" value="HTHLUXR"/>
</dbReference>
<reference evidence="4" key="1">
    <citation type="journal article" date="2014" name="Int. J. Syst. Evol. Microbiol.">
        <title>Complete genome sequence of Corynebacterium casei LMG S-19264T (=DSM 44701T), isolated from a smear-ripened cheese.</title>
        <authorList>
            <consortium name="US DOE Joint Genome Institute (JGI-PGF)"/>
            <person name="Walter F."/>
            <person name="Albersmeier A."/>
            <person name="Kalinowski J."/>
            <person name="Ruckert C."/>
        </authorList>
    </citation>
    <scope>NUCLEOTIDE SEQUENCE</scope>
    <source>
        <strain evidence="4">CGMCC 4.5737</strain>
    </source>
</reference>
<keyword evidence="2" id="KW-0067">ATP-binding</keyword>
<proteinExistence type="predicted"/>
<dbReference type="SUPFAM" id="SSF52540">
    <property type="entry name" value="P-loop containing nucleoside triphosphate hydrolases"/>
    <property type="match status" value="1"/>
</dbReference>
<dbReference type="CDD" id="cd06170">
    <property type="entry name" value="LuxR_C_like"/>
    <property type="match status" value="1"/>
</dbReference>
<dbReference type="EMBL" id="BMMK01000007">
    <property type="protein sequence ID" value="GGM48999.1"/>
    <property type="molecule type" value="Genomic_DNA"/>
</dbReference>
<dbReference type="InterPro" id="IPR036388">
    <property type="entry name" value="WH-like_DNA-bd_sf"/>
</dbReference>
<dbReference type="InterPro" id="IPR011990">
    <property type="entry name" value="TPR-like_helical_dom_sf"/>
</dbReference>
<dbReference type="InterPro" id="IPR041664">
    <property type="entry name" value="AAA_16"/>
</dbReference>
<dbReference type="InterPro" id="IPR016032">
    <property type="entry name" value="Sig_transdc_resp-reg_C-effctor"/>
</dbReference>
<dbReference type="InterPro" id="IPR000792">
    <property type="entry name" value="Tscrpt_reg_LuxR_C"/>
</dbReference>
<dbReference type="SUPFAM" id="SSF48452">
    <property type="entry name" value="TPR-like"/>
    <property type="match status" value="2"/>
</dbReference>